<accession>A0AAD7E5W3</accession>
<feature type="chain" id="PRO_5041967670" description="Extracellular membrane protein CFEM domain-containing protein" evidence="1">
    <location>
        <begin position="25"/>
        <end position="227"/>
    </location>
</feature>
<evidence type="ECO:0000256" key="1">
    <source>
        <dbReference type="SAM" id="SignalP"/>
    </source>
</evidence>
<protein>
    <recommendedName>
        <fullName evidence="4">Extracellular membrane protein CFEM domain-containing protein</fullName>
    </recommendedName>
</protein>
<feature type="signal peptide" evidence="1">
    <location>
        <begin position="1"/>
        <end position="24"/>
    </location>
</feature>
<name>A0AAD7E5W3_9AGAR</name>
<dbReference type="EMBL" id="JARJCW010000002">
    <property type="protein sequence ID" value="KAJ7229142.1"/>
    <property type="molecule type" value="Genomic_DNA"/>
</dbReference>
<sequence>MPPSRLQLLSLVVGAFSALHIAAGFPGPRSETPATSLDFRPILALTRRQNGVSDVPPQCVSDCDPINSILATNTCPPAECCTPQFEMGYFSCLKCVGLADNVTTAEFAQAQGLVDALDIACSKLGFALPKLTLPGQNPNRTVATVSVSASGSGRPSASSKMQITLSAPPSFSPSATMPISTMPQVTVTEIPSTVALPSPATPTTNSAMTRCAQGQLLIVLVTGWMLH</sequence>
<keyword evidence="3" id="KW-1185">Reference proteome</keyword>
<organism evidence="2 3">
    <name type="scientific">Mycena pura</name>
    <dbReference type="NCBI Taxonomy" id="153505"/>
    <lineage>
        <taxon>Eukaryota</taxon>
        <taxon>Fungi</taxon>
        <taxon>Dikarya</taxon>
        <taxon>Basidiomycota</taxon>
        <taxon>Agaricomycotina</taxon>
        <taxon>Agaricomycetes</taxon>
        <taxon>Agaricomycetidae</taxon>
        <taxon>Agaricales</taxon>
        <taxon>Marasmiineae</taxon>
        <taxon>Mycenaceae</taxon>
        <taxon>Mycena</taxon>
    </lineage>
</organism>
<dbReference type="Proteomes" id="UP001219525">
    <property type="component" value="Unassembled WGS sequence"/>
</dbReference>
<comment type="caution">
    <text evidence="2">The sequence shown here is derived from an EMBL/GenBank/DDBJ whole genome shotgun (WGS) entry which is preliminary data.</text>
</comment>
<evidence type="ECO:0000313" key="3">
    <source>
        <dbReference type="Proteomes" id="UP001219525"/>
    </source>
</evidence>
<evidence type="ECO:0000313" key="2">
    <source>
        <dbReference type="EMBL" id="KAJ7229142.1"/>
    </source>
</evidence>
<proteinExistence type="predicted"/>
<dbReference type="AlphaFoldDB" id="A0AAD7E5W3"/>
<reference evidence="2" key="1">
    <citation type="submission" date="2023-03" db="EMBL/GenBank/DDBJ databases">
        <title>Massive genome expansion in bonnet fungi (Mycena s.s.) driven by repeated elements and novel gene families across ecological guilds.</title>
        <authorList>
            <consortium name="Lawrence Berkeley National Laboratory"/>
            <person name="Harder C.B."/>
            <person name="Miyauchi S."/>
            <person name="Viragh M."/>
            <person name="Kuo A."/>
            <person name="Thoen E."/>
            <person name="Andreopoulos B."/>
            <person name="Lu D."/>
            <person name="Skrede I."/>
            <person name="Drula E."/>
            <person name="Henrissat B."/>
            <person name="Morin E."/>
            <person name="Kohler A."/>
            <person name="Barry K."/>
            <person name="LaButti K."/>
            <person name="Morin E."/>
            <person name="Salamov A."/>
            <person name="Lipzen A."/>
            <person name="Mereny Z."/>
            <person name="Hegedus B."/>
            <person name="Baldrian P."/>
            <person name="Stursova M."/>
            <person name="Weitz H."/>
            <person name="Taylor A."/>
            <person name="Grigoriev I.V."/>
            <person name="Nagy L.G."/>
            <person name="Martin F."/>
            <person name="Kauserud H."/>
        </authorList>
    </citation>
    <scope>NUCLEOTIDE SEQUENCE</scope>
    <source>
        <strain evidence="2">9144</strain>
    </source>
</reference>
<gene>
    <name evidence="2" type="ORF">GGX14DRAFT_344859</name>
</gene>
<keyword evidence="1" id="KW-0732">Signal</keyword>
<evidence type="ECO:0008006" key="4">
    <source>
        <dbReference type="Google" id="ProtNLM"/>
    </source>
</evidence>